<evidence type="ECO:0000313" key="7">
    <source>
        <dbReference type="Proteomes" id="UP000396862"/>
    </source>
</evidence>
<reference evidence="4 7" key="2">
    <citation type="submission" date="2019-10" db="EMBL/GenBank/DDBJ databases">
        <title>Prolixibacter strains distinguished by the presence of nitrate reductase genes were adept at nitrate-dependent anaerobic corrosion of metallic iron and carbon steel.</title>
        <authorList>
            <person name="Iino T."/>
            <person name="Shono N."/>
            <person name="Ito K."/>
            <person name="Nakamura R."/>
            <person name="Sueoka K."/>
            <person name="Harayama S."/>
            <person name="Ohkuma M."/>
        </authorList>
    </citation>
    <scope>NUCLEOTIDE SEQUENCE [LARGE SCALE GENOMIC DNA]</scope>
    <source>
        <strain evidence="4 7">MIC1-1</strain>
    </source>
</reference>
<dbReference type="InterPro" id="IPR000873">
    <property type="entry name" value="AMP-dep_synth/lig_dom"/>
</dbReference>
<dbReference type="PANTHER" id="PTHR43272">
    <property type="entry name" value="LONG-CHAIN-FATTY-ACID--COA LIGASE"/>
    <property type="match status" value="1"/>
</dbReference>
<dbReference type="PROSITE" id="PS00455">
    <property type="entry name" value="AMP_BINDING"/>
    <property type="match status" value="1"/>
</dbReference>
<keyword evidence="2" id="KW-0067">ATP-binding</keyword>
<dbReference type="GO" id="GO:0005524">
    <property type="term" value="F:ATP binding"/>
    <property type="evidence" value="ECO:0007669"/>
    <property type="project" value="UniProtKB-KW"/>
</dbReference>
<dbReference type="OrthoDB" id="9803968at2"/>
<accession>A0A2P8C905</accession>
<evidence type="ECO:0000256" key="2">
    <source>
        <dbReference type="ARBA" id="ARBA00022840"/>
    </source>
</evidence>
<dbReference type="EMBL" id="PYGC01000009">
    <property type="protein sequence ID" value="PSK81440.1"/>
    <property type="molecule type" value="Genomic_DNA"/>
</dbReference>
<sequence length="596" mass="67363">MKVTRTFDLLDRMAANFDKEVIIAGKQDGKWKTYSTRQYIEKVNHFSYGLLALGIKPGDKIVTVSNSRPEWNIMDMGMAQVGAVHVALYPNLTEEEYTYLLSHSDCRAVVVGNRTMYNRLKKVADASENVEFFFTIDDIDSERSLSEICVLGEKHQDEYKEEVERIKSGITEEDLLSIIYTSGTTGTAKGVMLAHRSVVTNAVATSSRNKVDENDKAISFLPLCHIYERMINYHYQYKGVSIYYAQNLGTVVNDLRDVQADTFTTVPRFLEKVYDNIIAKGKDLTGIKKSIFFWAVRLGEKFDPSKNYGPFYRFKLKMARKLIFDKWRAALGGKIRVIITGGAAMQERLGRIFSATGISIQEGYGLTETGPVIAVNGWEKEEKMVGTVGPVLEGVDCRIAEDGEILCKGPNVMLGYYKDPEYTAEVVDKDGWFHTGDIGTLIDGKFLKITDRKKSIFKLSAGKYIAPQVIENKLKASGFIEQALVVGMNEKFAATLISPSFDYLHFWAAKHKINYRDNEELIQNPATIDRIQKEVTLINQTLAPHEQIKKIKVVADEWTPATGELSQTLKVKRDVLIEKYQAELEEIFGHPHNARQ</sequence>
<dbReference type="AlphaFoldDB" id="A0A2P8C905"/>
<comment type="caution">
    <text evidence="5">The sequence shown here is derived from an EMBL/GenBank/DDBJ whole genome shotgun (WGS) entry which is preliminary data.</text>
</comment>
<dbReference type="Pfam" id="PF23562">
    <property type="entry name" value="AMP-binding_C_3"/>
    <property type="match status" value="1"/>
</dbReference>
<evidence type="ECO:0000313" key="6">
    <source>
        <dbReference type="Proteomes" id="UP000240621"/>
    </source>
</evidence>
<dbReference type="RefSeq" id="WP_106543123.1">
    <property type="nucleotide sequence ID" value="NZ_BLAU01000001.1"/>
</dbReference>
<dbReference type="PANTHER" id="PTHR43272:SF33">
    <property type="entry name" value="AMP-BINDING DOMAIN-CONTAINING PROTEIN-RELATED"/>
    <property type="match status" value="1"/>
</dbReference>
<evidence type="ECO:0000259" key="3">
    <source>
        <dbReference type="Pfam" id="PF00501"/>
    </source>
</evidence>
<gene>
    <name evidence="4" type="primary">fadD_1</name>
    <name evidence="5" type="ORF">CLV93_10943</name>
    <name evidence="4" type="ORF">JCM18694_13360</name>
</gene>
<reference evidence="5 6" key="1">
    <citation type="submission" date="2018-03" db="EMBL/GenBank/DDBJ databases">
        <title>Genomic Encyclopedia of Archaeal and Bacterial Type Strains, Phase II (KMG-II): from individual species to whole genera.</title>
        <authorList>
            <person name="Goeker M."/>
        </authorList>
    </citation>
    <scope>NUCLEOTIDE SEQUENCE [LARGE SCALE GENOMIC DNA]</scope>
    <source>
        <strain evidence="5 6">DSM 27267</strain>
    </source>
</reference>
<feature type="domain" description="AMP-dependent synthetase/ligase" evidence="3">
    <location>
        <begin position="16"/>
        <end position="417"/>
    </location>
</feature>
<dbReference type="InterPro" id="IPR042099">
    <property type="entry name" value="ANL_N_sf"/>
</dbReference>
<evidence type="ECO:0000313" key="5">
    <source>
        <dbReference type="EMBL" id="PSK81440.1"/>
    </source>
</evidence>
<organism evidence="5 6">
    <name type="scientific">Prolixibacter denitrificans</name>
    <dbReference type="NCBI Taxonomy" id="1541063"/>
    <lineage>
        <taxon>Bacteria</taxon>
        <taxon>Pseudomonadati</taxon>
        <taxon>Bacteroidota</taxon>
        <taxon>Bacteroidia</taxon>
        <taxon>Marinilabiliales</taxon>
        <taxon>Prolixibacteraceae</taxon>
        <taxon>Prolixibacter</taxon>
    </lineage>
</organism>
<evidence type="ECO:0000313" key="4">
    <source>
        <dbReference type="EMBL" id="GET21090.1"/>
    </source>
</evidence>
<name>A0A2P8C905_9BACT</name>
<keyword evidence="1" id="KW-0547">Nucleotide-binding</keyword>
<dbReference type="EMBL" id="BLAU01000001">
    <property type="protein sequence ID" value="GET21090.1"/>
    <property type="molecule type" value="Genomic_DNA"/>
</dbReference>
<dbReference type="InterPro" id="IPR020845">
    <property type="entry name" value="AMP-binding_CS"/>
</dbReference>
<dbReference type="Pfam" id="PF00501">
    <property type="entry name" value="AMP-binding"/>
    <property type="match status" value="1"/>
</dbReference>
<keyword evidence="7" id="KW-1185">Reference proteome</keyword>
<protein>
    <submittedName>
        <fullName evidence="4">AMP-dependent synthetase</fullName>
    </submittedName>
    <submittedName>
        <fullName evidence="5">Long-chain acyl-CoA synthetase</fullName>
    </submittedName>
</protein>
<dbReference type="SUPFAM" id="SSF56801">
    <property type="entry name" value="Acetyl-CoA synthetase-like"/>
    <property type="match status" value="1"/>
</dbReference>
<evidence type="ECO:0000256" key="1">
    <source>
        <dbReference type="ARBA" id="ARBA00022741"/>
    </source>
</evidence>
<dbReference type="GO" id="GO:0004467">
    <property type="term" value="F:long-chain fatty acid-CoA ligase activity"/>
    <property type="evidence" value="ECO:0007669"/>
    <property type="project" value="TreeGrafter"/>
</dbReference>
<dbReference type="Proteomes" id="UP000240621">
    <property type="component" value="Unassembled WGS sequence"/>
</dbReference>
<dbReference type="Proteomes" id="UP000396862">
    <property type="component" value="Unassembled WGS sequence"/>
</dbReference>
<proteinExistence type="predicted"/>
<dbReference type="CDD" id="cd05907">
    <property type="entry name" value="VL_LC_FACS_like"/>
    <property type="match status" value="1"/>
</dbReference>
<dbReference type="Gene3D" id="3.40.50.12780">
    <property type="entry name" value="N-terminal domain of ligase-like"/>
    <property type="match status" value="2"/>
</dbReference>
<dbReference type="GO" id="GO:0016020">
    <property type="term" value="C:membrane"/>
    <property type="evidence" value="ECO:0007669"/>
    <property type="project" value="TreeGrafter"/>
</dbReference>